<comment type="caution">
    <text evidence="5">The sequence shown here is derived from an EMBL/GenBank/DDBJ whole genome shotgun (WGS) entry which is preliminary data.</text>
</comment>
<dbReference type="Pfam" id="PF12833">
    <property type="entry name" value="HTH_18"/>
    <property type="match status" value="1"/>
</dbReference>
<dbReference type="SUPFAM" id="SSF46689">
    <property type="entry name" value="Homeodomain-like"/>
    <property type="match status" value="2"/>
</dbReference>
<dbReference type="InterPro" id="IPR018060">
    <property type="entry name" value="HTH_AraC"/>
</dbReference>
<name>A0A254TEN9_9BURK</name>
<dbReference type="OrthoDB" id="9794896at2"/>
<dbReference type="InterPro" id="IPR052158">
    <property type="entry name" value="INH-QAR"/>
</dbReference>
<dbReference type="PANTHER" id="PTHR43130:SF3">
    <property type="entry name" value="HTH-TYPE TRANSCRIPTIONAL REGULATOR RV1931C"/>
    <property type="match status" value="1"/>
</dbReference>
<dbReference type="InterPro" id="IPR002818">
    <property type="entry name" value="DJ-1/PfpI"/>
</dbReference>
<evidence type="ECO:0000256" key="2">
    <source>
        <dbReference type="ARBA" id="ARBA00023125"/>
    </source>
</evidence>
<dbReference type="Proteomes" id="UP000197535">
    <property type="component" value="Unassembled WGS sequence"/>
</dbReference>
<dbReference type="InterPro" id="IPR029062">
    <property type="entry name" value="Class_I_gatase-like"/>
</dbReference>
<dbReference type="RefSeq" id="WP_088707952.1">
    <property type="nucleotide sequence ID" value="NZ_LSTO01000001.1"/>
</dbReference>
<dbReference type="Gene3D" id="3.40.50.880">
    <property type="match status" value="1"/>
</dbReference>
<dbReference type="InterPro" id="IPR018062">
    <property type="entry name" value="HTH_AraC-typ_CS"/>
</dbReference>
<dbReference type="PROSITE" id="PS00041">
    <property type="entry name" value="HTH_ARAC_FAMILY_1"/>
    <property type="match status" value="1"/>
</dbReference>
<dbReference type="PANTHER" id="PTHR43130">
    <property type="entry name" value="ARAC-FAMILY TRANSCRIPTIONAL REGULATOR"/>
    <property type="match status" value="1"/>
</dbReference>
<dbReference type="PROSITE" id="PS01124">
    <property type="entry name" value="HTH_ARAC_FAMILY_2"/>
    <property type="match status" value="1"/>
</dbReference>
<protein>
    <submittedName>
        <fullName evidence="5">AraC family transcriptional regulator</fullName>
    </submittedName>
</protein>
<dbReference type="AlphaFoldDB" id="A0A254TEN9"/>
<dbReference type="GO" id="GO:0003700">
    <property type="term" value="F:DNA-binding transcription factor activity"/>
    <property type="evidence" value="ECO:0007669"/>
    <property type="project" value="InterPro"/>
</dbReference>
<evidence type="ECO:0000256" key="3">
    <source>
        <dbReference type="ARBA" id="ARBA00023163"/>
    </source>
</evidence>
<evidence type="ECO:0000259" key="4">
    <source>
        <dbReference type="PROSITE" id="PS01124"/>
    </source>
</evidence>
<keyword evidence="2" id="KW-0238">DNA-binding</keyword>
<organism evidence="5 6">
    <name type="scientific">Noviherbaspirillum denitrificans</name>
    <dbReference type="NCBI Taxonomy" id="1968433"/>
    <lineage>
        <taxon>Bacteria</taxon>
        <taxon>Pseudomonadati</taxon>
        <taxon>Pseudomonadota</taxon>
        <taxon>Betaproteobacteria</taxon>
        <taxon>Burkholderiales</taxon>
        <taxon>Oxalobacteraceae</taxon>
        <taxon>Noviherbaspirillum</taxon>
    </lineage>
</organism>
<reference evidence="5 6" key="1">
    <citation type="submission" date="2016-02" db="EMBL/GenBank/DDBJ databases">
        <authorList>
            <person name="Wen L."/>
            <person name="He K."/>
            <person name="Yang H."/>
        </authorList>
    </citation>
    <scope>NUCLEOTIDE SEQUENCE [LARGE SCALE GENOMIC DNA]</scope>
    <source>
        <strain evidence="5 6">TSA40</strain>
    </source>
</reference>
<accession>A0A254TEN9</accession>
<dbReference type="EMBL" id="LSTO01000001">
    <property type="protein sequence ID" value="OWW21100.1"/>
    <property type="molecule type" value="Genomic_DNA"/>
</dbReference>
<dbReference type="SMART" id="SM00342">
    <property type="entry name" value="HTH_ARAC"/>
    <property type="match status" value="1"/>
</dbReference>
<proteinExistence type="predicted"/>
<dbReference type="Pfam" id="PF01965">
    <property type="entry name" value="DJ-1_PfpI"/>
    <property type="match status" value="1"/>
</dbReference>
<dbReference type="SUPFAM" id="SSF52317">
    <property type="entry name" value="Class I glutamine amidotransferase-like"/>
    <property type="match status" value="1"/>
</dbReference>
<gene>
    <name evidence="5" type="ORF">AYR66_18080</name>
</gene>
<evidence type="ECO:0000313" key="5">
    <source>
        <dbReference type="EMBL" id="OWW21100.1"/>
    </source>
</evidence>
<keyword evidence="3" id="KW-0804">Transcription</keyword>
<keyword evidence="6" id="KW-1185">Reference proteome</keyword>
<dbReference type="InterPro" id="IPR009057">
    <property type="entry name" value="Homeodomain-like_sf"/>
</dbReference>
<dbReference type="GO" id="GO:0043565">
    <property type="term" value="F:sequence-specific DNA binding"/>
    <property type="evidence" value="ECO:0007669"/>
    <property type="project" value="InterPro"/>
</dbReference>
<sequence length="328" mass="35806">MSRPATKQRKAGPRRTVAFVTFPSVQLLDFAGPIDVFSLANRLSPEPPFNIAVLSACGGPVRTSSGLEIASASIEDIQPSSLDTLILAGGPDEGLRALVHDPSLKKWTQQAAKVARRYGSVCSGALALAEWGLLDGCRATTHWLAAGYMANRFPAVDVDPEALYVRDGRVWTSGGVTAGIDMCLAMIEEDLGRLMAASIAKHLILSTRRLGNQSQFSLILDSQVGRYAELVDWMRTHLNEPLDVQRLSAVANESVRNFHRNFRDETGFTPARFIEELRLQVARNKLEAGASVKASARAAGFTSDEHLARVFRRRFDMTPSQYGLLHSG</sequence>
<evidence type="ECO:0000256" key="1">
    <source>
        <dbReference type="ARBA" id="ARBA00023015"/>
    </source>
</evidence>
<evidence type="ECO:0000313" key="6">
    <source>
        <dbReference type="Proteomes" id="UP000197535"/>
    </source>
</evidence>
<dbReference type="CDD" id="cd03137">
    <property type="entry name" value="GATase1_AraC_1"/>
    <property type="match status" value="1"/>
</dbReference>
<feature type="domain" description="HTH araC/xylS-type" evidence="4">
    <location>
        <begin position="228"/>
        <end position="325"/>
    </location>
</feature>
<dbReference type="Gene3D" id="1.10.10.60">
    <property type="entry name" value="Homeodomain-like"/>
    <property type="match status" value="1"/>
</dbReference>
<keyword evidence="1" id="KW-0805">Transcription regulation</keyword>